<proteinExistence type="inferred from homology"/>
<protein>
    <recommendedName>
        <fullName evidence="3 11">Thymidylate kinase</fullName>
        <ecNumber evidence="2 11">2.7.4.9</ecNumber>
    </recommendedName>
    <alternativeName>
        <fullName evidence="11">dTMP kinase</fullName>
    </alternativeName>
</protein>
<reference evidence="13 14" key="1">
    <citation type="journal article" date="2016" name="Nat. Commun.">
        <title>Thousands of microbial genomes shed light on interconnected biogeochemical processes in an aquifer system.</title>
        <authorList>
            <person name="Anantharaman K."/>
            <person name="Brown C.T."/>
            <person name="Hug L.A."/>
            <person name="Sharon I."/>
            <person name="Castelle C.J."/>
            <person name="Probst A.J."/>
            <person name="Thomas B.C."/>
            <person name="Singh A."/>
            <person name="Wilkins M.J."/>
            <person name="Karaoz U."/>
            <person name="Brodie E.L."/>
            <person name="Williams K.H."/>
            <person name="Hubbard S.S."/>
            <person name="Banfield J.F."/>
        </authorList>
    </citation>
    <scope>NUCLEOTIDE SEQUENCE [LARGE SCALE GENOMIC DNA]</scope>
</reference>
<dbReference type="InterPro" id="IPR039430">
    <property type="entry name" value="Thymidylate_kin-like_dom"/>
</dbReference>
<evidence type="ECO:0000256" key="4">
    <source>
        <dbReference type="ARBA" id="ARBA00022679"/>
    </source>
</evidence>
<dbReference type="GO" id="GO:0004798">
    <property type="term" value="F:dTMP kinase activity"/>
    <property type="evidence" value="ECO:0007669"/>
    <property type="project" value="UniProtKB-UniRule"/>
</dbReference>
<dbReference type="CDD" id="cd01672">
    <property type="entry name" value="TMPK"/>
    <property type="match status" value="1"/>
</dbReference>
<keyword evidence="6 11" id="KW-0547">Nucleotide-binding</keyword>
<evidence type="ECO:0000256" key="9">
    <source>
        <dbReference type="ARBA" id="ARBA00048743"/>
    </source>
</evidence>
<evidence type="ECO:0000256" key="5">
    <source>
        <dbReference type="ARBA" id="ARBA00022727"/>
    </source>
</evidence>
<sequence>MHKGKFIVMEGGDKSGKTTQIALLEKYLKSKGLEVILTREPGGKDSIIAEKIRAIILDKNHTKMNKRTELLLFLASRAQHVSEVVEPALAAGQVVLSDRFDSSTFAYQVAARNLELEKIKDMNNWAKYGLEADLIIYLDISASEAENRRRDEKHDRLDRETQAFHEAVRQGYLSQAKDNNRWFVVSAVGTIEEISQKINKKVDSIL</sequence>
<organism evidence="13 14">
    <name type="scientific">Candidatus Komeilibacteria bacterium RIFOXYC1_FULL_37_11</name>
    <dbReference type="NCBI Taxonomy" id="1798555"/>
    <lineage>
        <taxon>Bacteria</taxon>
        <taxon>Candidatus Komeiliibacteriota</taxon>
    </lineage>
</organism>
<dbReference type="NCBIfam" id="TIGR00041">
    <property type="entry name" value="DTMP_kinase"/>
    <property type="match status" value="1"/>
</dbReference>
<dbReference type="GO" id="GO:0005829">
    <property type="term" value="C:cytosol"/>
    <property type="evidence" value="ECO:0007669"/>
    <property type="project" value="TreeGrafter"/>
</dbReference>
<evidence type="ECO:0000256" key="11">
    <source>
        <dbReference type="HAMAP-Rule" id="MF_00165"/>
    </source>
</evidence>
<comment type="catalytic activity">
    <reaction evidence="9 11">
        <text>dTMP + ATP = dTDP + ADP</text>
        <dbReference type="Rhea" id="RHEA:13517"/>
        <dbReference type="ChEBI" id="CHEBI:30616"/>
        <dbReference type="ChEBI" id="CHEBI:58369"/>
        <dbReference type="ChEBI" id="CHEBI:63528"/>
        <dbReference type="ChEBI" id="CHEBI:456216"/>
        <dbReference type="EC" id="2.7.4.9"/>
    </reaction>
</comment>
<dbReference type="GO" id="GO:0006227">
    <property type="term" value="P:dUDP biosynthetic process"/>
    <property type="evidence" value="ECO:0007669"/>
    <property type="project" value="TreeGrafter"/>
</dbReference>
<dbReference type="EMBL" id="MHKQ01000021">
    <property type="protein sequence ID" value="OGY93471.1"/>
    <property type="molecule type" value="Genomic_DNA"/>
</dbReference>
<dbReference type="PROSITE" id="PS01331">
    <property type="entry name" value="THYMIDYLATE_KINASE"/>
    <property type="match status" value="1"/>
</dbReference>
<comment type="caution">
    <text evidence="11">Lacks conserved residue(s) required for the propagation of feature annotation.</text>
</comment>
<name>A0A1G2BWT6_9BACT</name>
<dbReference type="FunFam" id="3.40.50.300:FF:000225">
    <property type="entry name" value="Thymidylate kinase"/>
    <property type="match status" value="1"/>
</dbReference>
<dbReference type="PANTHER" id="PTHR10344">
    <property type="entry name" value="THYMIDYLATE KINASE"/>
    <property type="match status" value="1"/>
</dbReference>
<dbReference type="PANTHER" id="PTHR10344:SF4">
    <property type="entry name" value="UMP-CMP KINASE 2, MITOCHONDRIAL"/>
    <property type="match status" value="1"/>
</dbReference>
<evidence type="ECO:0000259" key="12">
    <source>
        <dbReference type="Pfam" id="PF02223"/>
    </source>
</evidence>
<evidence type="ECO:0000256" key="3">
    <source>
        <dbReference type="ARBA" id="ARBA00017144"/>
    </source>
</evidence>
<dbReference type="HAMAP" id="MF_00165">
    <property type="entry name" value="Thymidylate_kinase"/>
    <property type="match status" value="1"/>
</dbReference>
<dbReference type="SUPFAM" id="SSF52540">
    <property type="entry name" value="P-loop containing nucleoside triphosphate hydrolases"/>
    <property type="match status" value="1"/>
</dbReference>
<dbReference type="Pfam" id="PF02223">
    <property type="entry name" value="Thymidylate_kin"/>
    <property type="match status" value="1"/>
</dbReference>
<dbReference type="GO" id="GO:0006233">
    <property type="term" value="P:dTDP biosynthetic process"/>
    <property type="evidence" value="ECO:0007669"/>
    <property type="project" value="InterPro"/>
</dbReference>
<feature type="domain" description="Thymidylate kinase-like" evidence="12">
    <location>
        <begin position="10"/>
        <end position="198"/>
    </location>
</feature>
<evidence type="ECO:0000313" key="14">
    <source>
        <dbReference type="Proteomes" id="UP000177626"/>
    </source>
</evidence>
<dbReference type="InterPro" id="IPR018095">
    <property type="entry name" value="Thymidylate_kin_CS"/>
</dbReference>
<dbReference type="Gene3D" id="3.40.50.300">
    <property type="entry name" value="P-loop containing nucleotide triphosphate hydrolases"/>
    <property type="match status" value="1"/>
</dbReference>
<evidence type="ECO:0000256" key="6">
    <source>
        <dbReference type="ARBA" id="ARBA00022741"/>
    </source>
</evidence>
<dbReference type="EC" id="2.7.4.9" evidence="2 11"/>
<evidence type="ECO:0000256" key="10">
    <source>
        <dbReference type="ARBA" id="ARBA00057735"/>
    </source>
</evidence>
<keyword evidence="4 11" id="KW-0808">Transferase</keyword>
<dbReference type="InterPro" id="IPR018094">
    <property type="entry name" value="Thymidylate_kinase"/>
</dbReference>
<dbReference type="GO" id="GO:0005524">
    <property type="term" value="F:ATP binding"/>
    <property type="evidence" value="ECO:0007669"/>
    <property type="project" value="UniProtKB-UniRule"/>
</dbReference>
<gene>
    <name evidence="11" type="primary">tmk</name>
    <name evidence="13" type="ORF">A2406_01060</name>
</gene>
<keyword evidence="7 11" id="KW-0418">Kinase</keyword>
<comment type="caution">
    <text evidence="13">The sequence shown here is derived from an EMBL/GenBank/DDBJ whole genome shotgun (WGS) entry which is preliminary data.</text>
</comment>
<keyword evidence="8 11" id="KW-0067">ATP-binding</keyword>
<dbReference type="Proteomes" id="UP000177626">
    <property type="component" value="Unassembled WGS sequence"/>
</dbReference>
<comment type="function">
    <text evidence="10 11">Phosphorylation of dTMP to form dTDP in both de novo and salvage pathways of dTTP synthesis.</text>
</comment>
<evidence type="ECO:0000313" key="13">
    <source>
        <dbReference type="EMBL" id="OGY93471.1"/>
    </source>
</evidence>
<keyword evidence="5 11" id="KW-0545">Nucleotide biosynthesis</keyword>
<comment type="similarity">
    <text evidence="1 11">Belongs to the thymidylate kinase family.</text>
</comment>
<dbReference type="InterPro" id="IPR027417">
    <property type="entry name" value="P-loop_NTPase"/>
</dbReference>
<accession>A0A1G2BWT6</accession>
<evidence type="ECO:0000256" key="7">
    <source>
        <dbReference type="ARBA" id="ARBA00022777"/>
    </source>
</evidence>
<dbReference type="GO" id="GO:0006235">
    <property type="term" value="P:dTTP biosynthetic process"/>
    <property type="evidence" value="ECO:0007669"/>
    <property type="project" value="UniProtKB-UniRule"/>
</dbReference>
<evidence type="ECO:0000256" key="8">
    <source>
        <dbReference type="ARBA" id="ARBA00022840"/>
    </source>
</evidence>
<dbReference type="AlphaFoldDB" id="A0A1G2BWT6"/>
<evidence type="ECO:0000256" key="2">
    <source>
        <dbReference type="ARBA" id="ARBA00012980"/>
    </source>
</evidence>
<evidence type="ECO:0000256" key="1">
    <source>
        <dbReference type="ARBA" id="ARBA00009776"/>
    </source>
</evidence>